<dbReference type="InterPro" id="IPR023213">
    <property type="entry name" value="CAT-like_dom_sf"/>
</dbReference>
<keyword evidence="2 5" id="KW-0808">Transferase</keyword>
<proteinExistence type="inferred from homology"/>
<comment type="caution">
    <text evidence="7">The sequence shown here is derived from an EMBL/GenBank/DDBJ whole genome shotgun (WGS) entry which is preliminary data.</text>
</comment>
<dbReference type="AlphaFoldDB" id="A0A9P6NFC4"/>
<dbReference type="Pfam" id="PF00755">
    <property type="entry name" value="Carn_acyltransf"/>
    <property type="match status" value="1"/>
</dbReference>
<evidence type="ECO:0000259" key="6">
    <source>
        <dbReference type="Pfam" id="PF00755"/>
    </source>
</evidence>
<dbReference type="OrthoDB" id="240216at2759"/>
<comment type="similarity">
    <text evidence="1 5">Belongs to the carnitine/choline acetyltransferase family.</text>
</comment>
<dbReference type="PANTHER" id="PTHR22589">
    <property type="entry name" value="CARNITINE O-ACYLTRANSFERASE"/>
    <property type="match status" value="1"/>
</dbReference>
<dbReference type="Proteomes" id="UP000886653">
    <property type="component" value="Unassembled WGS sequence"/>
</dbReference>
<dbReference type="FunFam" id="3.30.559.10:FF:000019">
    <property type="entry name" value="Carnitine acetyl transferase"/>
    <property type="match status" value="1"/>
</dbReference>
<evidence type="ECO:0000256" key="2">
    <source>
        <dbReference type="ARBA" id="ARBA00022679"/>
    </source>
</evidence>
<evidence type="ECO:0000313" key="7">
    <source>
        <dbReference type="EMBL" id="KAG0142983.1"/>
    </source>
</evidence>
<keyword evidence="8" id="KW-1185">Reference proteome</keyword>
<dbReference type="GO" id="GO:0004092">
    <property type="term" value="F:carnitine O-acetyltransferase activity"/>
    <property type="evidence" value="ECO:0007669"/>
    <property type="project" value="TreeGrafter"/>
</dbReference>
<reference evidence="7" key="1">
    <citation type="submission" date="2013-11" db="EMBL/GenBank/DDBJ databases">
        <title>Genome sequence of the fusiform rust pathogen reveals effectors for host alternation and coevolution with pine.</title>
        <authorList>
            <consortium name="DOE Joint Genome Institute"/>
            <person name="Smith K."/>
            <person name="Pendleton A."/>
            <person name="Kubisiak T."/>
            <person name="Anderson C."/>
            <person name="Salamov A."/>
            <person name="Aerts A."/>
            <person name="Riley R."/>
            <person name="Clum A."/>
            <person name="Lindquist E."/>
            <person name="Ence D."/>
            <person name="Campbell M."/>
            <person name="Kronenberg Z."/>
            <person name="Feau N."/>
            <person name="Dhillon B."/>
            <person name="Hamelin R."/>
            <person name="Burleigh J."/>
            <person name="Smith J."/>
            <person name="Yandell M."/>
            <person name="Nelson C."/>
            <person name="Grigoriev I."/>
            <person name="Davis J."/>
        </authorList>
    </citation>
    <scope>NUCLEOTIDE SEQUENCE</scope>
    <source>
        <strain evidence="7">G11</strain>
    </source>
</reference>
<dbReference type="InterPro" id="IPR000542">
    <property type="entry name" value="Carn_acyl_trans"/>
</dbReference>
<dbReference type="PANTHER" id="PTHR22589:SF29">
    <property type="entry name" value="MITOCHONDRIAL CARNITINE O-ACETYLTRANSFERASE-RELATED"/>
    <property type="match status" value="1"/>
</dbReference>
<dbReference type="PROSITE" id="PS00440">
    <property type="entry name" value="ACYLTRANSF_C_2"/>
    <property type="match status" value="1"/>
</dbReference>
<dbReference type="GO" id="GO:0005739">
    <property type="term" value="C:mitochondrion"/>
    <property type="evidence" value="ECO:0007669"/>
    <property type="project" value="TreeGrafter"/>
</dbReference>
<dbReference type="Gene3D" id="3.30.559.10">
    <property type="entry name" value="Chloramphenicol acetyltransferase-like domain"/>
    <property type="match status" value="1"/>
</dbReference>
<dbReference type="InterPro" id="IPR042231">
    <property type="entry name" value="Cho/carn_acyl_trans_2"/>
</dbReference>
<dbReference type="EMBL" id="MU167331">
    <property type="protein sequence ID" value="KAG0142983.1"/>
    <property type="molecule type" value="Genomic_DNA"/>
</dbReference>
<organism evidence="7 8">
    <name type="scientific">Cronartium quercuum f. sp. fusiforme G11</name>
    <dbReference type="NCBI Taxonomy" id="708437"/>
    <lineage>
        <taxon>Eukaryota</taxon>
        <taxon>Fungi</taxon>
        <taxon>Dikarya</taxon>
        <taxon>Basidiomycota</taxon>
        <taxon>Pucciniomycotina</taxon>
        <taxon>Pucciniomycetes</taxon>
        <taxon>Pucciniales</taxon>
        <taxon>Coleosporiaceae</taxon>
        <taxon>Cronartium</taxon>
    </lineage>
</organism>
<evidence type="ECO:0000313" key="8">
    <source>
        <dbReference type="Proteomes" id="UP000886653"/>
    </source>
</evidence>
<gene>
    <name evidence="7" type="ORF">CROQUDRAFT_49466</name>
</gene>
<dbReference type="Gene3D" id="3.30.559.70">
    <property type="entry name" value="Choline/Carnitine o-acyltransferase, domain 2"/>
    <property type="match status" value="1"/>
</dbReference>
<evidence type="ECO:0000256" key="3">
    <source>
        <dbReference type="ARBA" id="ARBA00023315"/>
    </source>
</evidence>
<evidence type="ECO:0000256" key="4">
    <source>
        <dbReference type="PIRSR" id="PIRSR600542-1"/>
    </source>
</evidence>
<dbReference type="GO" id="GO:0009437">
    <property type="term" value="P:carnitine metabolic process"/>
    <property type="evidence" value="ECO:0007669"/>
    <property type="project" value="TreeGrafter"/>
</dbReference>
<evidence type="ECO:0000256" key="1">
    <source>
        <dbReference type="ARBA" id="ARBA00005232"/>
    </source>
</evidence>
<keyword evidence="3 5" id="KW-0012">Acyltransferase</keyword>
<evidence type="ECO:0000256" key="5">
    <source>
        <dbReference type="RuleBase" id="RU003801"/>
    </source>
</evidence>
<protein>
    <recommendedName>
        <fullName evidence="6">Choline/carnitine acyltransferase domain-containing protein</fullName>
    </recommendedName>
</protein>
<accession>A0A9P6NFC4</accession>
<name>A0A9P6NFC4_9BASI</name>
<sequence length="710" mass="78922">MTGIGDLPKLPIPPLKDTCERYLAALEALQTPDEHAATKAVVARFLESDGPRLQEQLVTYAAQRPSRSYIEEFWYEAYLHHTSSVVLNLNPFFILEDDPTPARGNQLTRAASLILASLGFVHDLRTGQLEPDSVRGTPLDMTQYDKLFGTARVPMPNGCQMRTASDSRHVVILRRGQFYWFDVLDSKHRPCLTERELLNSLHAILRDADRTPTSQVAESAIGLLTTETRPIWASVRAEMLVSNLTNSRCLAIVDHALFIVCLDDSSPENADEMCATMLSGTTRLDGRGRQLGTCTNRYYDKLQLIVCANGIAGVNFEHSAVDGHTVLRFVGDVYTELILRFARSINSASRTLFKACSSKEEKVDYTPKKLEWVISSELKTAIRFAETRLSDLICQNEVAALEFEGYGKNFITTHNFSPDAFVQMAFQVCYFSLYGRFESTYEPAMTKAFFHGRTEGIRTVSPQSVRFAQTFCSDANPSAKIEALRTACASHAALTKRCAKGLGQDRILYAMWSLAKGDAELFRDPGYGMLNHSVLSTSNCGNPALRMFGFGPVVDDGYGLGYIIKDDGLSVVGSSKHRQTRRFLDCLRSYLLEIQRLLRQEAGETEELPVLGFNRESSTRVVRAGVLKGVDQWEGRWGGMVQPESSKKVEGDSDVLSAGYGFFDVGEIDCLAADRRNVIDRKGKTFSNPPGLLHLITYAPTHPCTLSVLV</sequence>
<feature type="domain" description="Choline/carnitine acyltransferase" evidence="6">
    <location>
        <begin position="10"/>
        <end position="588"/>
    </location>
</feature>
<dbReference type="InterPro" id="IPR039551">
    <property type="entry name" value="Cho/carn_acyl_trans"/>
</dbReference>
<feature type="active site" description="Proton acceptor" evidence="4">
    <location>
        <position position="318"/>
    </location>
</feature>
<dbReference type="SUPFAM" id="SSF52777">
    <property type="entry name" value="CoA-dependent acyltransferases"/>
    <property type="match status" value="2"/>
</dbReference>
<dbReference type="FunFam" id="3.30.559.70:FF:000003">
    <property type="entry name" value="Carnitine acetyl transferase FacC"/>
    <property type="match status" value="1"/>
</dbReference>